<evidence type="ECO:0000256" key="1">
    <source>
        <dbReference type="ARBA" id="ARBA00004680"/>
    </source>
</evidence>
<dbReference type="InterPro" id="IPR013785">
    <property type="entry name" value="Aldolase_TIM"/>
</dbReference>
<dbReference type="EC" id="5.3.1.1" evidence="3 9"/>
<evidence type="ECO:0000256" key="6">
    <source>
        <dbReference type="ARBA" id="ARBA00022490"/>
    </source>
</evidence>
<dbReference type="GO" id="GO:0019563">
    <property type="term" value="P:glycerol catabolic process"/>
    <property type="evidence" value="ECO:0007669"/>
    <property type="project" value="TreeGrafter"/>
</dbReference>
<evidence type="ECO:0000313" key="11">
    <source>
        <dbReference type="EMBL" id="SMC34295.1"/>
    </source>
</evidence>
<comment type="pathway">
    <text evidence="9 10">Carbohydrate biosynthesis; gluconeogenesis.</text>
</comment>
<keyword evidence="7 9" id="KW-0324">Glycolysis</keyword>
<keyword evidence="8 9" id="KW-0413">Isomerase</keyword>
<feature type="binding site" evidence="9">
    <location>
        <begin position="9"/>
        <end position="11"/>
    </location>
    <ligand>
        <name>substrate</name>
    </ligand>
</feature>
<dbReference type="STRING" id="371602.SAMN04487984_0602"/>
<dbReference type="InterPro" id="IPR022896">
    <property type="entry name" value="TrioseP_Isoase_bac/euk"/>
</dbReference>
<organism evidence="11 12">
    <name type="scientific">Aerococcus suis</name>
    <dbReference type="NCBI Taxonomy" id="371602"/>
    <lineage>
        <taxon>Bacteria</taxon>
        <taxon>Bacillati</taxon>
        <taxon>Bacillota</taxon>
        <taxon>Bacilli</taxon>
        <taxon>Lactobacillales</taxon>
        <taxon>Aerococcaceae</taxon>
        <taxon>Aerococcus</taxon>
    </lineage>
</organism>
<dbReference type="EMBL" id="FWXK01000002">
    <property type="protein sequence ID" value="SMC34295.1"/>
    <property type="molecule type" value="Genomic_DNA"/>
</dbReference>
<dbReference type="NCBIfam" id="TIGR00419">
    <property type="entry name" value="tim"/>
    <property type="match status" value="1"/>
</dbReference>
<dbReference type="RefSeq" id="WP_084098374.1">
    <property type="nucleotide sequence ID" value="NZ_FWXK01000002.1"/>
</dbReference>
<evidence type="ECO:0000256" key="5">
    <source>
        <dbReference type="ARBA" id="ARBA00022432"/>
    </source>
</evidence>
<dbReference type="Pfam" id="PF00121">
    <property type="entry name" value="TIM"/>
    <property type="match status" value="1"/>
</dbReference>
<evidence type="ECO:0000256" key="10">
    <source>
        <dbReference type="RuleBase" id="RU363013"/>
    </source>
</evidence>
<comment type="catalytic activity">
    <reaction evidence="9 10">
        <text>D-glyceraldehyde 3-phosphate = dihydroxyacetone phosphate</text>
        <dbReference type="Rhea" id="RHEA:18585"/>
        <dbReference type="ChEBI" id="CHEBI:57642"/>
        <dbReference type="ChEBI" id="CHEBI:59776"/>
        <dbReference type="EC" id="5.3.1.1"/>
    </reaction>
</comment>
<sequence>MRQTLIAGNWKMNKTPDEGVDFINELKANFPETDAEVLITPTAVGIQPMQVAAKGSDIQIGAQNSHFENSGAFTGEISPETLSAMGVPYVIIGHSERREIFHETDEDVNKKAKAILDHGMTPIICVGESLETREEGKDQEWVAGQVKAALKDLSSEDAAKVVIAYEPIWAIGTGKTASADDAEKMIAHIRDILFEAVGEEASQAIRILYGGSVKPANVAELLEKENIDGALVGGASLEVDSYIGLLTGGAK</sequence>
<evidence type="ECO:0000256" key="7">
    <source>
        <dbReference type="ARBA" id="ARBA00023152"/>
    </source>
</evidence>
<dbReference type="InterPro" id="IPR000652">
    <property type="entry name" value="Triosephosphate_isomerase"/>
</dbReference>
<keyword evidence="5 9" id="KW-0312">Gluconeogenesis</keyword>
<accession>A0A1W1YDR6</accession>
<comment type="function">
    <text evidence="9">Involved in the gluconeogenesis. Catalyzes stereospecifically the conversion of dihydroxyacetone phosphate (DHAP) to D-glyceraldehyde-3-phosphate (G3P).</text>
</comment>
<dbReference type="InterPro" id="IPR035990">
    <property type="entry name" value="TIM_sf"/>
</dbReference>
<dbReference type="GO" id="GO:0004807">
    <property type="term" value="F:triose-phosphate isomerase activity"/>
    <property type="evidence" value="ECO:0007669"/>
    <property type="project" value="UniProtKB-UniRule"/>
</dbReference>
<feature type="active site" description="Electrophile" evidence="9">
    <location>
        <position position="94"/>
    </location>
</feature>
<evidence type="ECO:0000256" key="8">
    <source>
        <dbReference type="ARBA" id="ARBA00023235"/>
    </source>
</evidence>
<dbReference type="UniPathway" id="UPA00138"/>
<evidence type="ECO:0000256" key="4">
    <source>
        <dbReference type="ARBA" id="ARBA00019397"/>
    </source>
</evidence>
<protein>
    <recommendedName>
        <fullName evidence="4 9">Triosephosphate isomerase</fullName>
        <shortName evidence="9">TIM</shortName>
        <shortName evidence="9">TPI</shortName>
        <ecNumber evidence="3 9">5.3.1.1</ecNumber>
    </recommendedName>
    <alternativeName>
        <fullName evidence="9">Triose-phosphate isomerase</fullName>
    </alternativeName>
</protein>
<dbReference type="AlphaFoldDB" id="A0A1W1YDR6"/>
<dbReference type="PROSITE" id="PS51440">
    <property type="entry name" value="TIM_2"/>
    <property type="match status" value="1"/>
</dbReference>
<feature type="binding site" evidence="9">
    <location>
        <position position="212"/>
    </location>
    <ligand>
        <name>substrate</name>
    </ligand>
</feature>
<gene>
    <name evidence="9" type="primary">tpiA</name>
    <name evidence="11" type="ORF">SAMN04487984_0602</name>
</gene>
<dbReference type="PANTHER" id="PTHR21139:SF42">
    <property type="entry name" value="TRIOSEPHOSPHATE ISOMERASE"/>
    <property type="match status" value="1"/>
</dbReference>
<feature type="active site" description="Proton acceptor" evidence="9">
    <location>
        <position position="166"/>
    </location>
</feature>
<dbReference type="GO" id="GO:0046166">
    <property type="term" value="P:glyceraldehyde-3-phosphate biosynthetic process"/>
    <property type="evidence" value="ECO:0007669"/>
    <property type="project" value="TreeGrafter"/>
</dbReference>
<dbReference type="SUPFAM" id="SSF51351">
    <property type="entry name" value="Triosephosphate isomerase (TIM)"/>
    <property type="match status" value="1"/>
</dbReference>
<feature type="binding site" evidence="9">
    <location>
        <position position="172"/>
    </location>
    <ligand>
        <name>substrate</name>
    </ligand>
</feature>
<comment type="similarity">
    <text evidence="2 9 10">Belongs to the triosephosphate isomerase family.</text>
</comment>
<proteinExistence type="inferred from homology"/>
<dbReference type="Gene3D" id="3.20.20.70">
    <property type="entry name" value="Aldolase class I"/>
    <property type="match status" value="1"/>
</dbReference>
<dbReference type="GO" id="GO:0006096">
    <property type="term" value="P:glycolytic process"/>
    <property type="evidence" value="ECO:0007669"/>
    <property type="project" value="UniProtKB-UniRule"/>
</dbReference>
<comment type="pathway">
    <text evidence="1 9 10">Carbohydrate degradation; glycolysis; D-glyceraldehyde 3-phosphate from glycerone phosphate: step 1/1.</text>
</comment>
<dbReference type="PANTHER" id="PTHR21139">
    <property type="entry name" value="TRIOSEPHOSPHATE ISOMERASE"/>
    <property type="match status" value="1"/>
</dbReference>
<keyword evidence="12" id="KW-1185">Reference proteome</keyword>
<evidence type="ECO:0000256" key="2">
    <source>
        <dbReference type="ARBA" id="ARBA00007422"/>
    </source>
</evidence>
<dbReference type="OrthoDB" id="9809429at2"/>
<evidence type="ECO:0000256" key="3">
    <source>
        <dbReference type="ARBA" id="ARBA00011940"/>
    </source>
</evidence>
<dbReference type="UniPathway" id="UPA00109">
    <property type="reaction ID" value="UER00189"/>
</dbReference>
<dbReference type="HAMAP" id="MF_00147_B">
    <property type="entry name" value="TIM_B"/>
    <property type="match status" value="1"/>
</dbReference>
<comment type="subcellular location">
    <subcellularLocation>
        <location evidence="9 10">Cytoplasm</location>
    </subcellularLocation>
</comment>
<evidence type="ECO:0000313" key="12">
    <source>
        <dbReference type="Proteomes" id="UP000243884"/>
    </source>
</evidence>
<dbReference type="CDD" id="cd00311">
    <property type="entry name" value="TIM"/>
    <property type="match status" value="1"/>
</dbReference>
<comment type="subunit">
    <text evidence="9 10">Homodimer.</text>
</comment>
<name>A0A1W1YDR6_9LACT</name>
<dbReference type="Proteomes" id="UP000243884">
    <property type="component" value="Unassembled WGS sequence"/>
</dbReference>
<dbReference type="GO" id="GO:0005829">
    <property type="term" value="C:cytosol"/>
    <property type="evidence" value="ECO:0007669"/>
    <property type="project" value="TreeGrafter"/>
</dbReference>
<reference evidence="12" key="1">
    <citation type="submission" date="2017-04" db="EMBL/GenBank/DDBJ databases">
        <authorList>
            <person name="Varghese N."/>
            <person name="Submissions S."/>
        </authorList>
    </citation>
    <scope>NUCLEOTIDE SEQUENCE [LARGE SCALE GENOMIC DNA]</scope>
    <source>
        <strain evidence="12">DSM 21500</strain>
    </source>
</reference>
<feature type="binding site" evidence="9">
    <location>
        <begin position="233"/>
        <end position="234"/>
    </location>
    <ligand>
        <name>substrate</name>
    </ligand>
</feature>
<evidence type="ECO:0000256" key="9">
    <source>
        <dbReference type="HAMAP-Rule" id="MF_00147"/>
    </source>
</evidence>
<dbReference type="FunFam" id="3.20.20.70:FF:000016">
    <property type="entry name" value="Triosephosphate isomerase"/>
    <property type="match status" value="1"/>
</dbReference>
<dbReference type="InterPro" id="IPR020861">
    <property type="entry name" value="Triosephosphate_isomerase_AS"/>
</dbReference>
<dbReference type="PROSITE" id="PS00171">
    <property type="entry name" value="TIM_1"/>
    <property type="match status" value="1"/>
</dbReference>
<keyword evidence="6 9" id="KW-0963">Cytoplasm</keyword>
<dbReference type="GO" id="GO:0006094">
    <property type="term" value="P:gluconeogenesis"/>
    <property type="evidence" value="ECO:0007669"/>
    <property type="project" value="UniProtKB-UniRule"/>
</dbReference>